<dbReference type="AlphaFoldDB" id="A0A9J6P1N7"/>
<reference evidence="2" key="1">
    <citation type="journal article" date="2021" name="mSystems">
        <title>Bacteria and Archaea Synergistically Convert Glycine Betaine to Biogenic Methane in the Formosa Cold Seep of the South China Sea.</title>
        <authorList>
            <person name="Li L."/>
            <person name="Zhang W."/>
            <person name="Zhang S."/>
            <person name="Song L."/>
            <person name="Sun Q."/>
            <person name="Zhang H."/>
            <person name="Xiang H."/>
            <person name="Dong X."/>
        </authorList>
    </citation>
    <scope>NUCLEOTIDE SEQUENCE</scope>
    <source>
        <strain evidence="2">ZWT</strain>
    </source>
</reference>
<dbReference type="PANTHER" id="PTHR31143">
    <property type="match status" value="1"/>
</dbReference>
<dbReference type="Proteomes" id="UP001056429">
    <property type="component" value="Unassembled WGS sequence"/>
</dbReference>
<organism evidence="2 3">
    <name type="scientific">Oceanirhabdus seepicola</name>
    <dbReference type="NCBI Taxonomy" id="2828781"/>
    <lineage>
        <taxon>Bacteria</taxon>
        <taxon>Bacillati</taxon>
        <taxon>Bacillota</taxon>
        <taxon>Clostridia</taxon>
        <taxon>Eubacteriales</taxon>
        <taxon>Clostridiaceae</taxon>
        <taxon>Oceanirhabdus</taxon>
    </lineage>
</organism>
<dbReference type="EMBL" id="JAGSOJ010000002">
    <property type="protein sequence ID" value="MCM1990690.1"/>
    <property type="molecule type" value="Genomic_DNA"/>
</dbReference>
<evidence type="ECO:0000259" key="1">
    <source>
        <dbReference type="PROSITE" id="PS51186"/>
    </source>
</evidence>
<sequence length="272" mass="32131">MIYELKREEFSNVLPLCVGEKCNLEIISILQGNNYGWVFGDNPKKPKSAVIWSRAEGFYFIGECNNHDFNEFLGELLEKNIKPRALELGMKSFEYSFVEPGWEESLKRVFEYKNLKNDYQRVYKLYSFDEEKLAPYDIEEGFEIREVTQAIFKETLNNLEFIENDILQYWGCKDKFFEIGKGYCVVKNNHIVSICMMSNLSDKEAQAHIETLPEFRKKGFAKRMLIEYLKHCRKNDLTPYWDCTDDNIGSYSTAKSLGYDLAFKYPLYWAKF</sequence>
<protein>
    <submittedName>
        <fullName evidence="2">GNAT family N-acetyltransferase</fullName>
    </submittedName>
</protein>
<dbReference type="Gene3D" id="3.40.630.30">
    <property type="match status" value="1"/>
</dbReference>
<accession>A0A9J6P1N7</accession>
<dbReference type="SUPFAM" id="SSF55729">
    <property type="entry name" value="Acyl-CoA N-acyltransferases (Nat)"/>
    <property type="match status" value="1"/>
</dbReference>
<evidence type="ECO:0000313" key="2">
    <source>
        <dbReference type="EMBL" id="MCM1990690.1"/>
    </source>
</evidence>
<feature type="domain" description="N-acetyltransferase" evidence="1">
    <location>
        <begin position="142"/>
        <end position="272"/>
    </location>
</feature>
<dbReference type="GO" id="GO:0016747">
    <property type="term" value="F:acyltransferase activity, transferring groups other than amino-acyl groups"/>
    <property type="evidence" value="ECO:0007669"/>
    <property type="project" value="InterPro"/>
</dbReference>
<dbReference type="RefSeq" id="WP_250859782.1">
    <property type="nucleotide sequence ID" value="NZ_JAGSOJ010000002.1"/>
</dbReference>
<dbReference type="PROSITE" id="PS51186">
    <property type="entry name" value="GNAT"/>
    <property type="match status" value="1"/>
</dbReference>
<comment type="caution">
    <text evidence="2">The sequence shown here is derived from an EMBL/GenBank/DDBJ whole genome shotgun (WGS) entry which is preliminary data.</text>
</comment>
<dbReference type="PANTHER" id="PTHR31143:SF2">
    <property type="entry name" value="FR47-LIKE DOMAIN-CONTAINING PROTEIN-RELATED"/>
    <property type="match status" value="1"/>
</dbReference>
<gene>
    <name evidence="2" type="ORF">KDK92_13235</name>
</gene>
<keyword evidence="3" id="KW-1185">Reference proteome</keyword>
<dbReference type="InterPro" id="IPR016181">
    <property type="entry name" value="Acyl_CoA_acyltransferase"/>
</dbReference>
<reference evidence="2" key="2">
    <citation type="submission" date="2021-04" db="EMBL/GenBank/DDBJ databases">
        <authorList>
            <person name="Dong X."/>
        </authorList>
    </citation>
    <scope>NUCLEOTIDE SEQUENCE</scope>
    <source>
        <strain evidence="2">ZWT</strain>
    </source>
</reference>
<dbReference type="InterPro" id="IPR027365">
    <property type="entry name" value="GNAT_acetyltra_YdfB-like"/>
</dbReference>
<proteinExistence type="predicted"/>
<name>A0A9J6P1N7_9CLOT</name>
<dbReference type="InterPro" id="IPR000182">
    <property type="entry name" value="GNAT_dom"/>
</dbReference>
<dbReference type="Pfam" id="PF12746">
    <property type="entry name" value="GNAT_acetyltran"/>
    <property type="match status" value="1"/>
</dbReference>
<evidence type="ECO:0000313" key="3">
    <source>
        <dbReference type="Proteomes" id="UP001056429"/>
    </source>
</evidence>